<feature type="transmembrane region" description="Helical" evidence="2">
    <location>
        <begin position="240"/>
        <end position="264"/>
    </location>
</feature>
<keyword evidence="4" id="KW-1185">Reference proteome</keyword>
<feature type="transmembrane region" description="Helical" evidence="2">
    <location>
        <begin position="207"/>
        <end position="228"/>
    </location>
</feature>
<protein>
    <recommendedName>
        <fullName evidence="5">Transmembrane protein</fullName>
    </recommendedName>
</protein>
<dbReference type="Proteomes" id="UP000271974">
    <property type="component" value="Unassembled WGS sequence"/>
</dbReference>
<organism evidence="3 4">
    <name type="scientific">Elysia chlorotica</name>
    <name type="common">Eastern emerald elysia</name>
    <name type="synonym">Sea slug</name>
    <dbReference type="NCBI Taxonomy" id="188477"/>
    <lineage>
        <taxon>Eukaryota</taxon>
        <taxon>Metazoa</taxon>
        <taxon>Spiralia</taxon>
        <taxon>Lophotrochozoa</taxon>
        <taxon>Mollusca</taxon>
        <taxon>Gastropoda</taxon>
        <taxon>Heterobranchia</taxon>
        <taxon>Euthyneura</taxon>
        <taxon>Panpulmonata</taxon>
        <taxon>Sacoglossa</taxon>
        <taxon>Placobranchoidea</taxon>
        <taxon>Plakobranchidae</taxon>
        <taxon>Elysia</taxon>
    </lineage>
</organism>
<gene>
    <name evidence="3" type="ORF">EGW08_001194</name>
</gene>
<comment type="caution">
    <text evidence="3">The sequence shown here is derived from an EMBL/GenBank/DDBJ whole genome shotgun (WGS) entry which is preliminary data.</text>
</comment>
<dbReference type="AlphaFoldDB" id="A0A433UB98"/>
<accession>A0A433UB98</accession>
<evidence type="ECO:0000313" key="3">
    <source>
        <dbReference type="EMBL" id="RUS91066.1"/>
    </source>
</evidence>
<keyword evidence="2" id="KW-0812">Transmembrane</keyword>
<evidence type="ECO:0008006" key="5">
    <source>
        <dbReference type="Google" id="ProtNLM"/>
    </source>
</evidence>
<dbReference type="EMBL" id="RQTK01000019">
    <property type="protein sequence ID" value="RUS91066.1"/>
    <property type="molecule type" value="Genomic_DNA"/>
</dbReference>
<dbReference type="OrthoDB" id="10657531at2759"/>
<proteinExistence type="predicted"/>
<keyword evidence="2" id="KW-0472">Membrane</keyword>
<name>A0A433UB98_ELYCH</name>
<evidence type="ECO:0000313" key="4">
    <source>
        <dbReference type="Proteomes" id="UP000271974"/>
    </source>
</evidence>
<feature type="compositionally biased region" description="Low complexity" evidence="1">
    <location>
        <begin position="90"/>
        <end position="105"/>
    </location>
</feature>
<evidence type="ECO:0000256" key="2">
    <source>
        <dbReference type="SAM" id="Phobius"/>
    </source>
</evidence>
<reference evidence="3 4" key="1">
    <citation type="submission" date="2019-01" db="EMBL/GenBank/DDBJ databases">
        <title>A draft genome assembly of the solar-powered sea slug Elysia chlorotica.</title>
        <authorList>
            <person name="Cai H."/>
            <person name="Li Q."/>
            <person name="Fang X."/>
            <person name="Li J."/>
            <person name="Curtis N.E."/>
            <person name="Altenburger A."/>
            <person name="Shibata T."/>
            <person name="Feng M."/>
            <person name="Maeda T."/>
            <person name="Schwartz J.A."/>
            <person name="Shigenobu S."/>
            <person name="Lundholm N."/>
            <person name="Nishiyama T."/>
            <person name="Yang H."/>
            <person name="Hasebe M."/>
            <person name="Li S."/>
            <person name="Pierce S.K."/>
            <person name="Wang J."/>
        </authorList>
    </citation>
    <scope>NUCLEOTIDE SEQUENCE [LARGE SCALE GENOMIC DNA]</scope>
    <source>
        <strain evidence="3">EC2010</strain>
        <tissue evidence="3">Whole organism of an adult</tissue>
    </source>
</reference>
<keyword evidence="2" id="KW-1133">Transmembrane helix</keyword>
<evidence type="ECO:0000256" key="1">
    <source>
        <dbReference type="SAM" id="MobiDB-lite"/>
    </source>
</evidence>
<feature type="compositionally biased region" description="Basic and acidic residues" evidence="1">
    <location>
        <begin position="67"/>
        <end position="89"/>
    </location>
</feature>
<feature type="region of interest" description="Disordered" evidence="1">
    <location>
        <begin position="67"/>
        <end position="105"/>
    </location>
</feature>
<sequence length="291" mass="32523">MNYVKHRPVETTPYQTPTLEHLRPTKLCHLAPSTHLQPLHHHADLGHVAKGEGHVDGARAAQRLVHAEAEKDDVRPERVGAALPRERGQQEQQRQARGQPGGDAHVARAAVRRPHVRQLQPVERFVRCMELSLAFLSSFALFLVFSQLDDASHSSLGKLKTSSVDEQSFYALFNRELSKLPPSPNIDSTPPLRLEYQQVMRTRRTQALILSPFFVSTKVALLLLFATVTALGGGHKFRSYTVFLTIGLITVLRLSCNLFMSFAFQNIAEMRVCLGRLESGIRFGCDLDDSG</sequence>